<dbReference type="Gene3D" id="1.20.1720.10">
    <property type="entry name" value="Multidrug resistance protein D"/>
    <property type="match status" value="1"/>
</dbReference>
<feature type="region of interest" description="Disordered" evidence="7">
    <location>
        <begin position="1"/>
        <end position="25"/>
    </location>
</feature>
<feature type="transmembrane region" description="Helical" evidence="8">
    <location>
        <begin position="361"/>
        <end position="379"/>
    </location>
</feature>
<dbReference type="Proteomes" id="UP000823399">
    <property type="component" value="Unassembled WGS sequence"/>
</dbReference>
<dbReference type="SUPFAM" id="SSF103473">
    <property type="entry name" value="MFS general substrate transporter"/>
    <property type="match status" value="1"/>
</dbReference>
<evidence type="ECO:0000256" key="3">
    <source>
        <dbReference type="ARBA" id="ARBA00022475"/>
    </source>
</evidence>
<evidence type="ECO:0000256" key="7">
    <source>
        <dbReference type="SAM" id="MobiDB-lite"/>
    </source>
</evidence>
<dbReference type="GO" id="GO:0022857">
    <property type="term" value="F:transmembrane transporter activity"/>
    <property type="evidence" value="ECO:0007669"/>
    <property type="project" value="InterPro"/>
</dbReference>
<sequence length="629" mass="68272">MTTMAEPSSPVKEAKQSPGASWKKDEEHIVPKNRLGIVFFGLMCSTFLAALDQTIVATALPTIVADLGGGQNYSWVGSAYMLASASLGPLYGKLSNILGQCYFSRKPVLYGSIVIFLIGSALCGAAQTMTWLIVCRAVQGIGGGGIMQLVQITISDIVSLQDRGKYGGFIGATWGIASVIGPLIGGVFTDHVSWRWCFWINLCVRYVSPMFVLRSEAHYRDRPTGGLSGILLFFFLNLNPHQRRPFRDHLREFDFIGLFVIVIGVICLLIGFNSSETTWQSGETIALLAVGGTLIILGGVNEIYTKRSPIIPPRLFKTRTTGLILVSVVLHAVVFFTGSYYLPMYYQVLGASATNSGIKMLPYSLTTALMSAVSGIVVTKTGSYRPAIWFGWSVMTLGWGLMIMLDNTSTMYVYSHCRSQVITIALLNSAEQEIYPLIAALGIGCLFQTPLVAVQAAMPIKDMATSTGAFMFLRTLGGTIGITIGETILSSVLQQKLRGIQGLTMDTSAAALNDSVRQISSISNPAVRNEVMHAYSRSISTIWLVNTPVSVFGLFLVLFIRGYTLERTIIRGGEKKSGDVEKGAAQVTIEENSPVTESGYLEKEKRQGSSDDITEFARTDTEDDTIGAK</sequence>
<feature type="transmembrane region" description="Helical" evidence="8">
    <location>
        <begin position="166"/>
        <end position="187"/>
    </location>
</feature>
<evidence type="ECO:0000256" key="1">
    <source>
        <dbReference type="ARBA" id="ARBA00004651"/>
    </source>
</evidence>
<name>A0A9P7FFS6_9AGAM</name>
<feature type="transmembrane region" description="Helical" evidence="8">
    <location>
        <begin position="72"/>
        <end position="92"/>
    </location>
</feature>
<evidence type="ECO:0000313" key="10">
    <source>
        <dbReference type="EMBL" id="KAG2114581.1"/>
    </source>
</evidence>
<keyword evidence="6 8" id="KW-0472">Membrane</keyword>
<feature type="transmembrane region" description="Helical" evidence="8">
    <location>
        <begin position="541"/>
        <end position="560"/>
    </location>
</feature>
<dbReference type="GO" id="GO:0005886">
    <property type="term" value="C:plasma membrane"/>
    <property type="evidence" value="ECO:0007669"/>
    <property type="project" value="UniProtKB-SubCell"/>
</dbReference>
<feature type="transmembrane region" description="Helical" evidence="8">
    <location>
        <begin position="37"/>
        <end position="60"/>
    </location>
</feature>
<feature type="domain" description="Major facilitator superfamily (MFS) profile" evidence="9">
    <location>
        <begin position="38"/>
        <end position="565"/>
    </location>
</feature>
<feature type="compositionally biased region" description="Basic and acidic residues" evidence="7">
    <location>
        <begin position="600"/>
        <end position="620"/>
    </location>
</feature>
<dbReference type="InterPro" id="IPR011701">
    <property type="entry name" value="MFS"/>
</dbReference>
<comment type="subcellular location">
    <subcellularLocation>
        <location evidence="1">Cell membrane</location>
        <topology evidence="1">Multi-pass membrane protein</topology>
    </subcellularLocation>
</comment>
<keyword evidence="3" id="KW-1003">Cell membrane</keyword>
<dbReference type="EMBL" id="JABBWM010000009">
    <property type="protein sequence ID" value="KAG2114581.1"/>
    <property type="molecule type" value="Genomic_DNA"/>
</dbReference>
<keyword evidence="11" id="KW-1185">Reference proteome</keyword>
<dbReference type="InterPro" id="IPR020846">
    <property type="entry name" value="MFS_dom"/>
</dbReference>
<feature type="transmembrane region" description="Helical" evidence="8">
    <location>
        <begin position="322"/>
        <end position="341"/>
    </location>
</feature>
<protein>
    <submittedName>
        <fullName evidence="10">Major facilitator superfamily domain-containing protein</fullName>
    </submittedName>
</protein>
<evidence type="ECO:0000256" key="2">
    <source>
        <dbReference type="ARBA" id="ARBA00022448"/>
    </source>
</evidence>
<reference evidence="10" key="1">
    <citation type="journal article" date="2020" name="New Phytol.">
        <title>Comparative genomics reveals dynamic genome evolution in host specialist ectomycorrhizal fungi.</title>
        <authorList>
            <person name="Lofgren L.A."/>
            <person name="Nguyen N.H."/>
            <person name="Vilgalys R."/>
            <person name="Ruytinx J."/>
            <person name="Liao H.L."/>
            <person name="Branco S."/>
            <person name="Kuo A."/>
            <person name="LaButti K."/>
            <person name="Lipzen A."/>
            <person name="Andreopoulos W."/>
            <person name="Pangilinan J."/>
            <person name="Riley R."/>
            <person name="Hundley H."/>
            <person name="Na H."/>
            <person name="Barry K."/>
            <person name="Grigoriev I.V."/>
            <person name="Stajich J.E."/>
            <person name="Kennedy P.G."/>
        </authorList>
    </citation>
    <scope>NUCLEOTIDE SEQUENCE</scope>
    <source>
        <strain evidence="10">FC423</strain>
    </source>
</reference>
<feature type="transmembrane region" description="Helical" evidence="8">
    <location>
        <begin position="434"/>
        <end position="457"/>
    </location>
</feature>
<gene>
    <name evidence="10" type="ORF">F5147DRAFT_607004</name>
</gene>
<feature type="transmembrane region" description="Helical" evidence="8">
    <location>
        <begin position="469"/>
        <end position="489"/>
    </location>
</feature>
<evidence type="ECO:0000256" key="5">
    <source>
        <dbReference type="ARBA" id="ARBA00022989"/>
    </source>
</evidence>
<dbReference type="Pfam" id="PF07690">
    <property type="entry name" value="MFS_1"/>
    <property type="match status" value="1"/>
</dbReference>
<feature type="transmembrane region" description="Helical" evidence="8">
    <location>
        <begin position="193"/>
        <end position="213"/>
    </location>
</feature>
<evidence type="ECO:0000256" key="6">
    <source>
        <dbReference type="ARBA" id="ARBA00023136"/>
    </source>
</evidence>
<feature type="transmembrane region" description="Helical" evidence="8">
    <location>
        <begin position="113"/>
        <end position="134"/>
    </location>
</feature>
<comment type="caution">
    <text evidence="10">The sequence shown here is derived from an EMBL/GenBank/DDBJ whole genome shotgun (WGS) entry which is preliminary data.</text>
</comment>
<feature type="transmembrane region" description="Helical" evidence="8">
    <location>
        <begin position="253"/>
        <end position="272"/>
    </location>
</feature>
<dbReference type="PROSITE" id="PS50850">
    <property type="entry name" value="MFS"/>
    <property type="match status" value="1"/>
</dbReference>
<dbReference type="InterPro" id="IPR036259">
    <property type="entry name" value="MFS_trans_sf"/>
</dbReference>
<accession>A0A9P7FFS6</accession>
<dbReference type="AlphaFoldDB" id="A0A9P7FFS6"/>
<dbReference type="PANTHER" id="PTHR23501:SF102">
    <property type="entry name" value="DRUG TRANSPORTER, PUTATIVE (AFU_ORTHOLOGUE AFUA_3G08530)-RELATED"/>
    <property type="match status" value="1"/>
</dbReference>
<organism evidence="10 11">
    <name type="scientific">Suillus discolor</name>
    <dbReference type="NCBI Taxonomy" id="1912936"/>
    <lineage>
        <taxon>Eukaryota</taxon>
        <taxon>Fungi</taxon>
        <taxon>Dikarya</taxon>
        <taxon>Basidiomycota</taxon>
        <taxon>Agaricomycotina</taxon>
        <taxon>Agaricomycetes</taxon>
        <taxon>Agaricomycetidae</taxon>
        <taxon>Boletales</taxon>
        <taxon>Suillineae</taxon>
        <taxon>Suillaceae</taxon>
        <taxon>Suillus</taxon>
    </lineage>
</organism>
<dbReference type="CDD" id="cd17502">
    <property type="entry name" value="MFS_Azr1_MDR_like"/>
    <property type="match status" value="1"/>
</dbReference>
<feature type="region of interest" description="Disordered" evidence="7">
    <location>
        <begin position="579"/>
        <end position="629"/>
    </location>
</feature>
<keyword evidence="4 8" id="KW-0812">Transmembrane</keyword>
<dbReference type="OrthoDB" id="10021397at2759"/>
<dbReference type="RefSeq" id="XP_041296529.1">
    <property type="nucleotide sequence ID" value="XM_041432350.1"/>
</dbReference>
<feature type="transmembrane region" description="Helical" evidence="8">
    <location>
        <begin position="284"/>
        <end position="301"/>
    </location>
</feature>
<dbReference type="PANTHER" id="PTHR23501">
    <property type="entry name" value="MAJOR FACILITATOR SUPERFAMILY"/>
    <property type="match status" value="1"/>
</dbReference>
<proteinExistence type="predicted"/>
<keyword evidence="5 8" id="KW-1133">Transmembrane helix</keyword>
<evidence type="ECO:0000259" key="9">
    <source>
        <dbReference type="PROSITE" id="PS50850"/>
    </source>
</evidence>
<dbReference type="Gene3D" id="1.20.1250.20">
    <property type="entry name" value="MFS general substrate transporter like domains"/>
    <property type="match status" value="1"/>
</dbReference>
<feature type="transmembrane region" description="Helical" evidence="8">
    <location>
        <begin position="386"/>
        <end position="405"/>
    </location>
</feature>
<evidence type="ECO:0000256" key="8">
    <source>
        <dbReference type="SAM" id="Phobius"/>
    </source>
</evidence>
<dbReference type="GeneID" id="64694609"/>
<dbReference type="FunFam" id="1.20.1720.10:FF:000004">
    <property type="entry name" value="EmrB/QacA family drug resistance transporter"/>
    <property type="match status" value="1"/>
</dbReference>
<evidence type="ECO:0000256" key="4">
    <source>
        <dbReference type="ARBA" id="ARBA00022692"/>
    </source>
</evidence>
<dbReference type="PRINTS" id="PR01036">
    <property type="entry name" value="TCRTETB"/>
</dbReference>
<evidence type="ECO:0000313" key="11">
    <source>
        <dbReference type="Proteomes" id="UP000823399"/>
    </source>
</evidence>
<keyword evidence="2" id="KW-0813">Transport</keyword>